<keyword evidence="1" id="KW-0378">Hydrolase</keyword>
<dbReference type="OrthoDB" id="3210173at2"/>
<dbReference type="AlphaFoldDB" id="A0A4S8Q381"/>
<comment type="caution">
    <text evidence="4">The sequence shown here is derived from an EMBL/GenBank/DDBJ whole genome shotgun (WGS) entry which is preliminary data.</text>
</comment>
<dbReference type="InterPro" id="IPR001932">
    <property type="entry name" value="PPM-type_phosphatase-like_dom"/>
</dbReference>
<dbReference type="Proteomes" id="UP000308760">
    <property type="component" value="Unassembled WGS sequence"/>
</dbReference>
<dbReference type="Pfam" id="PF07228">
    <property type="entry name" value="SpoIIE"/>
    <property type="match status" value="1"/>
</dbReference>
<keyword evidence="2" id="KW-1133">Transmembrane helix</keyword>
<evidence type="ECO:0000313" key="4">
    <source>
        <dbReference type="EMBL" id="THV36975.1"/>
    </source>
</evidence>
<sequence length="366" mass="38696">MERLPEMLALRQTAGLAWLRAAPLAVVIIVVPLDIVTHSLTLWAVVAATPPLAALVNGPKVTALVALAAGVAFVLLEVVDAGRIPHHPQSELITVSIIGLTSVIIAHLRDRVLAHLLSVASVAEAAQRALLPEVPKRVGRLECAAIYRAAAAKSQLGGDFFDLLDTPWGVRAVIGDVSGHGLGAVSAMAALLGSFREGALDDVDLNGLGARLERRMAMRNDDHGAWNLQFATALLMAFDPEGDSVEVRSFGHHPPLLLRDRAVEEIELDPAPPLGLLGEFNTVAPATGKRLRVGDLIVAHTDGLTEARNAYGEEYPLAKRLRARAAKQGPFANAWAAANFVTDDAVAQGHVFNDDVAVIVIGVRGA</sequence>
<dbReference type="RefSeq" id="WP_136536451.1">
    <property type="nucleotide sequence ID" value="NZ_STGY01000071.1"/>
</dbReference>
<dbReference type="InterPro" id="IPR036457">
    <property type="entry name" value="PPM-type-like_dom_sf"/>
</dbReference>
<dbReference type="InterPro" id="IPR052016">
    <property type="entry name" value="Bact_Sigma-Reg"/>
</dbReference>
<organism evidence="4 5">
    <name type="scientific">Glycomyces buryatensis</name>
    <dbReference type="NCBI Taxonomy" id="2570927"/>
    <lineage>
        <taxon>Bacteria</taxon>
        <taxon>Bacillati</taxon>
        <taxon>Actinomycetota</taxon>
        <taxon>Actinomycetes</taxon>
        <taxon>Glycomycetales</taxon>
        <taxon>Glycomycetaceae</taxon>
        <taxon>Glycomyces</taxon>
    </lineage>
</organism>
<proteinExistence type="predicted"/>
<keyword evidence="5" id="KW-1185">Reference proteome</keyword>
<protein>
    <submittedName>
        <fullName evidence="4">Serine/threonine-protein phosphatase</fullName>
    </submittedName>
</protein>
<reference evidence="4 5" key="2">
    <citation type="submission" date="2019-05" db="EMBL/GenBank/DDBJ databases">
        <title>Glycomyces buryatensis sp. nov.</title>
        <authorList>
            <person name="Nikitina E."/>
        </authorList>
    </citation>
    <scope>NUCLEOTIDE SEQUENCE [LARGE SCALE GENOMIC DNA]</scope>
    <source>
        <strain evidence="4 5">18</strain>
    </source>
</reference>
<feature type="transmembrane region" description="Helical" evidence="2">
    <location>
        <begin position="61"/>
        <end position="79"/>
    </location>
</feature>
<name>A0A4S8Q381_9ACTN</name>
<feature type="transmembrane region" description="Helical" evidence="2">
    <location>
        <begin position="21"/>
        <end position="49"/>
    </location>
</feature>
<dbReference type="PANTHER" id="PTHR43156">
    <property type="entry name" value="STAGE II SPORULATION PROTEIN E-RELATED"/>
    <property type="match status" value="1"/>
</dbReference>
<evidence type="ECO:0000313" key="5">
    <source>
        <dbReference type="Proteomes" id="UP000308760"/>
    </source>
</evidence>
<dbReference type="PANTHER" id="PTHR43156:SF2">
    <property type="entry name" value="STAGE II SPORULATION PROTEIN E"/>
    <property type="match status" value="1"/>
</dbReference>
<evidence type="ECO:0000256" key="2">
    <source>
        <dbReference type="SAM" id="Phobius"/>
    </source>
</evidence>
<dbReference type="SMART" id="SM00331">
    <property type="entry name" value="PP2C_SIG"/>
    <property type="match status" value="1"/>
</dbReference>
<feature type="domain" description="PPM-type phosphatase" evidence="3">
    <location>
        <begin position="141"/>
        <end position="363"/>
    </location>
</feature>
<dbReference type="GO" id="GO:0016791">
    <property type="term" value="F:phosphatase activity"/>
    <property type="evidence" value="ECO:0007669"/>
    <property type="project" value="TreeGrafter"/>
</dbReference>
<evidence type="ECO:0000259" key="3">
    <source>
        <dbReference type="SMART" id="SM00331"/>
    </source>
</evidence>
<reference evidence="5" key="1">
    <citation type="submission" date="2019-04" db="EMBL/GenBank/DDBJ databases">
        <title>Nocardioides xinjiangensis sp. nov.</title>
        <authorList>
            <person name="Liu S."/>
        </authorList>
    </citation>
    <scope>NUCLEOTIDE SEQUENCE [LARGE SCALE GENOMIC DNA]</scope>
    <source>
        <strain evidence="5">18</strain>
    </source>
</reference>
<keyword evidence="2" id="KW-0472">Membrane</keyword>
<dbReference type="EMBL" id="STGY01000071">
    <property type="protein sequence ID" value="THV36975.1"/>
    <property type="molecule type" value="Genomic_DNA"/>
</dbReference>
<evidence type="ECO:0000256" key="1">
    <source>
        <dbReference type="ARBA" id="ARBA00022801"/>
    </source>
</evidence>
<accession>A0A4S8Q381</accession>
<dbReference type="SUPFAM" id="SSF81606">
    <property type="entry name" value="PP2C-like"/>
    <property type="match status" value="1"/>
</dbReference>
<feature type="transmembrane region" description="Helical" evidence="2">
    <location>
        <begin position="91"/>
        <end position="108"/>
    </location>
</feature>
<dbReference type="Gene3D" id="3.60.40.10">
    <property type="entry name" value="PPM-type phosphatase domain"/>
    <property type="match status" value="1"/>
</dbReference>
<gene>
    <name evidence="4" type="ORF">FAB82_20660</name>
</gene>
<keyword evidence="2" id="KW-0812">Transmembrane</keyword>